<keyword evidence="2" id="KW-0378">Hydrolase</keyword>
<gene>
    <name evidence="2" type="ORF">DFR58_12043</name>
</gene>
<dbReference type="InterPro" id="IPR011059">
    <property type="entry name" value="Metal-dep_hydrolase_composite"/>
</dbReference>
<dbReference type="InterPro" id="IPR006680">
    <property type="entry name" value="Amidohydro-rel"/>
</dbReference>
<sequence length="400" mass="43951">MLLVKNGKILTMAGISYDNGYILADEAKIIEIGDDISKAERAVSGRGDVTVIDAEACYVLPGFIDAHCHVGMWEDSVGFEGDDGNESTDPVTPQLRAIDAVYHADRAFVEAREGGVTTVVTGPGSSNVIGGQFAALKTYGRRIEDMIIKAPVAMKVAFGENPKTVYNEKRQMPITRMATAALLRENLMKAAEYKELLEKHYADEENNDKPEFDIKLDALVKVLRREIPVKAHAHRADDILTAVRIAREFGIDLTIEHCTEGYLIKDILLEEGVRAIVGPLITDRSKIELKNQSIKAPGILSRAGIKLAIMTDHPCIPIQYLCLCAAIAAREGMDETEALKAITINAAQITGIDDRVGSLEKGKDADMVIFKGHPFELKSRVYATIINGNIVYRRRESEEV</sequence>
<dbReference type="OrthoDB" id="9802793at2"/>
<dbReference type="Proteomes" id="UP000253034">
    <property type="component" value="Unassembled WGS sequence"/>
</dbReference>
<accession>A0A369AZ65</accession>
<dbReference type="InterPro" id="IPR032466">
    <property type="entry name" value="Metal_Hydrolase"/>
</dbReference>
<dbReference type="GO" id="GO:0016810">
    <property type="term" value="F:hydrolase activity, acting on carbon-nitrogen (but not peptide) bonds"/>
    <property type="evidence" value="ECO:0007669"/>
    <property type="project" value="InterPro"/>
</dbReference>
<dbReference type="EMBL" id="QPJT01000020">
    <property type="protein sequence ID" value="RCX12744.1"/>
    <property type="molecule type" value="Genomic_DNA"/>
</dbReference>
<dbReference type="PANTHER" id="PTHR43135:SF3">
    <property type="entry name" value="ALPHA-D-RIBOSE 1-METHYLPHOSPHONATE 5-TRIPHOSPHATE DIPHOSPHATASE"/>
    <property type="match status" value="1"/>
</dbReference>
<dbReference type="RefSeq" id="WP_114298810.1">
    <property type="nucleotide sequence ID" value="NZ_QPJT01000020.1"/>
</dbReference>
<protein>
    <submittedName>
        <fullName evidence="2">Imidazolonepropionase-like amidohydrolase</fullName>
    </submittedName>
</protein>
<proteinExistence type="predicted"/>
<comment type="caution">
    <text evidence="2">The sequence shown here is derived from an EMBL/GenBank/DDBJ whole genome shotgun (WGS) entry which is preliminary data.</text>
</comment>
<dbReference type="SUPFAM" id="SSF51556">
    <property type="entry name" value="Metallo-dependent hydrolases"/>
    <property type="match status" value="1"/>
</dbReference>
<dbReference type="InterPro" id="IPR051781">
    <property type="entry name" value="Metallo-dep_Hydrolase"/>
</dbReference>
<dbReference type="PANTHER" id="PTHR43135">
    <property type="entry name" value="ALPHA-D-RIBOSE 1-METHYLPHOSPHONATE 5-TRIPHOSPHATE DIPHOSPHATASE"/>
    <property type="match status" value="1"/>
</dbReference>
<feature type="domain" description="Amidohydrolase-related" evidence="1">
    <location>
        <begin position="58"/>
        <end position="391"/>
    </location>
</feature>
<dbReference type="AlphaFoldDB" id="A0A369AZ65"/>
<dbReference type="Pfam" id="PF01979">
    <property type="entry name" value="Amidohydro_1"/>
    <property type="match status" value="1"/>
</dbReference>
<dbReference type="SUPFAM" id="SSF51338">
    <property type="entry name" value="Composite domain of metallo-dependent hydrolases"/>
    <property type="match status" value="1"/>
</dbReference>
<reference evidence="2 3" key="1">
    <citation type="submission" date="2018-07" db="EMBL/GenBank/DDBJ databases">
        <title>Genomic Encyclopedia of Type Strains, Phase IV (KMG-IV): sequencing the most valuable type-strain genomes for metagenomic binning, comparative biology and taxonomic classification.</title>
        <authorList>
            <person name="Goeker M."/>
        </authorList>
    </citation>
    <scope>NUCLEOTIDE SEQUENCE [LARGE SCALE GENOMIC DNA]</scope>
    <source>
        <strain evidence="2 3">DSM 27016</strain>
    </source>
</reference>
<evidence type="ECO:0000259" key="1">
    <source>
        <dbReference type="Pfam" id="PF01979"/>
    </source>
</evidence>
<dbReference type="CDD" id="cd01309">
    <property type="entry name" value="Met_dep_hydrolase_C"/>
    <property type="match status" value="1"/>
</dbReference>
<organism evidence="2 3">
    <name type="scientific">Anaerobacterium chartisolvens</name>
    <dbReference type="NCBI Taxonomy" id="1297424"/>
    <lineage>
        <taxon>Bacteria</taxon>
        <taxon>Bacillati</taxon>
        <taxon>Bacillota</taxon>
        <taxon>Clostridia</taxon>
        <taxon>Eubacteriales</taxon>
        <taxon>Oscillospiraceae</taxon>
        <taxon>Anaerobacterium</taxon>
    </lineage>
</organism>
<evidence type="ECO:0000313" key="3">
    <source>
        <dbReference type="Proteomes" id="UP000253034"/>
    </source>
</evidence>
<dbReference type="Gene3D" id="3.20.20.140">
    <property type="entry name" value="Metal-dependent hydrolases"/>
    <property type="match status" value="1"/>
</dbReference>
<name>A0A369AZ65_9FIRM</name>
<evidence type="ECO:0000313" key="2">
    <source>
        <dbReference type="EMBL" id="RCX12744.1"/>
    </source>
</evidence>
<keyword evidence="3" id="KW-1185">Reference proteome</keyword>